<reference evidence="1 2" key="1">
    <citation type="submission" date="2020-07" db="EMBL/GenBank/DDBJ databases">
        <title>Electron transfer.</title>
        <authorList>
            <person name="Huang L."/>
            <person name="Liu X."/>
            <person name="Zhou S."/>
        </authorList>
    </citation>
    <scope>NUCLEOTIDE SEQUENCE [LARGE SCALE GENOMIC DNA]</scope>
    <source>
        <strain evidence="1 2">Lx1</strain>
    </source>
</reference>
<sequence length="151" mass="18318">MNFRTNARESRNIDEKIEFYKKTIDSYYDFKEFCISKGSRGKKYFSIRWQHLHNSKSPDFDYIDIVKQELDHILLNYENLKFQYEFEKNAKEILLDFIKKNPGIIQKDIYSFFDVRLKSIIQYTLYLLDKESKVERIRKGNSYILKPKGCP</sequence>
<dbReference type="KEGG" id="cint:HZF06_13310"/>
<protein>
    <submittedName>
        <fullName evidence="1">Uncharacterized protein</fullName>
    </submittedName>
</protein>
<dbReference type="Proteomes" id="UP000512286">
    <property type="component" value="Chromosome"/>
</dbReference>
<dbReference type="AlphaFoldDB" id="A0A7D6VRS8"/>
<evidence type="ECO:0000313" key="1">
    <source>
        <dbReference type="EMBL" id="QLY78070.1"/>
    </source>
</evidence>
<gene>
    <name evidence="1" type="ORF">HZF06_13310</name>
</gene>
<dbReference type="RefSeq" id="WP_181600536.1">
    <property type="nucleotide sequence ID" value="NZ_CP059378.1"/>
</dbReference>
<evidence type="ECO:0000313" key="2">
    <source>
        <dbReference type="Proteomes" id="UP000512286"/>
    </source>
</evidence>
<name>A0A7D6VRS8_9CLOT</name>
<organism evidence="1 2">
    <name type="scientific">Clostridium intestinale</name>
    <dbReference type="NCBI Taxonomy" id="36845"/>
    <lineage>
        <taxon>Bacteria</taxon>
        <taxon>Bacillati</taxon>
        <taxon>Bacillota</taxon>
        <taxon>Clostridia</taxon>
        <taxon>Eubacteriales</taxon>
        <taxon>Clostridiaceae</taxon>
        <taxon>Clostridium</taxon>
    </lineage>
</organism>
<accession>A0A7D6VRS8</accession>
<dbReference type="EMBL" id="CP059378">
    <property type="protein sequence ID" value="QLY78070.1"/>
    <property type="molecule type" value="Genomic_DNA"/>
</dbReference>
<proteinExistence type="predicted"/>